<dbReference type="GO" id="GO:0016491">
    <property type="term" value="F:oxidoreductase activity"/>
    <property type="evidence" value="ECO:0007669"/>
    <property type="project" value="UniProtKB-KW"/>
</dbReference>
<feature type="domain" description="6-phosphogluconate dehydrogenase NADP-binding" evidence="5">
    <location>
        <begin position="2"/>
        <end position="161"/>
    </location>
</feature>
<dbReference type="OrthoDB" id="9786703at2"/>
<dbReference type="EMBL" id="LGKP01000005">
    <property type="protein sequence ID" value="KPL91490.1"/>
    <property type="molecule type" value="Genomic_DNA"/>
</dbReference>
<evidence type="ECO:0000313" key="7">
    <source>
        <dbReference type="EMBL" id="KPL91490.1"/>
    </source>
</evidence>
<keyword evidence="2" id="KW-0560">Oxidoreductase</keyword>
<dbReference type="PROSITE" id="PS00895">
    <property type="entry name" value="3_HYDROXYISOBUT_DH"/>
    <property type="match status" value="1"/>
</dbReference>
<dbReference type="InterPro" id="IPR006115">
    <property type="entry name" value="6PGDH_NADP-bd"/>
</dbReference>
<dbReference type="GO" id="GO:0051287">
    <property type="term" value="F:NAD binding"/>
    <property type="evidence" value="ECO:0007669"/>
    <property type="project" value="InterPro"/>
</dbReference>
<dbReference type="InterPro" id="IPR002204">
    <property type="entry name" value="3-OH-isobutyrate_DH-rel_CS"/>
</dbReference>
<evidence type="ECO:0000256" key="1">
    <source>
        <dbReference type="ARBA" id="ARBA00009080"/>
    </source>
</evidence>
<dbReference type="Gene3D" id="1.10.1040.10">
    <property type="entry name" value="N-(1-d-carboxylethyl)-l-norvaline Dehydrogenase, domain 2"/>
    <property type="match status" value="1"/>
</dbReference>
<reference evidence="7 8" key="1">
    <citation type="submission" date="2015-07" db="EMBL/GenBank/DDBJ databases">
        <title>Whole genome sequence of Herpetosiphon geysericola DSM 7119.</title>
        <authorList>
            <person name="Hemp J."/>
            <person name="Ward L.M."/>
            <person name="Pace L.A."/>
            <person name="Fischer W.W."/>
        </authorList>
    </citation>
    <scope>NUCLEOTIDE SEQUENCE [LARGE SCALE GENOMIC DNA]</scope>
    <source>
        <strain evidence="7 8">DSM 7119</strain>
    </source>
</reference>
<dbReference type="Pfam" id="PF14833">
    <property type="entry name" value="NAD_binding_11"/>
    <property type="match status" value="1"/>
</dbReference>
<protein>
    <submittedName>
        <fullName evidence="7">6-phosphogluconate dehydrogenase</fullName>
    </submittedName>
</protein>
<evidence type="ECO:0000259" key="6">
    <source>
        <dbReference type="Pfam" id="PF14833"/>
    </source>
</evidence>
<dbReference type="STRING" id="70996.SE18_02255"/>
<evidence type="ECO:0000256" key="3">
    <source>
        <dbReference type="ARBA" id="ARBA00023027"/>
    </source>
</evidence>
<feature type="active site" evidence="4">
    <location>
        <position position="170"/>
    </location>
</feature>
<dbReference type="AlphaFoldDB" id="A0A0N8GT97"/>
<dbReference type="InterPro" id="IPR036291">
    <property type="entry name" value="NAD(P)-bd_dom_sf"/>
</dbReference>
<comment type="similarity">
    <text evidence="1">Belongs to the HIBADH-related family.</text>
</comment>
<gene>
    <name evidence="7" type="ORF">SE18_02255</name>
</gene>
<accession>A0A0N8GT97</accession>
<feature type="domain" description="3-hydroxyisobutyrate dehydrogenase-like NAD-binding" evidence="6">
    <location>
        <begin position="164"/>
        <end position="281"/>
    </location>
</feature>
<dbReference type="Proteomes" id="UP000050277">
    <property type="component" value="Unassembled WGS sequence"/>
</dbReference>
<dbReference type="RefSeq" id="WP_054532790.1">
    <property type="nucleotide sequence ID" value="NZ_LGKP01000005.1"/>
</dbReference>
<dbReference type="InterPro" id="IPR051265">
    <property type="entry name" value="HIBADH-related_NP60_sf"/>
</dbReference>
<proteinExistence type="inferred from homology"/>
<dbReference type="InterPro" id="IPR029154">
    <property type="entry name" value="HIBADH-like_NADP-bd"/>
</dbReference>
<name>A0A0N8GT97_9CHLR</name>
<dbReference type="SUPFAM" id="SSF48179">
    <property type="entry name" value="6-phosphogluconate dehydrogenase C-terminal domain-like"/>
    <property type="match status" value="1"/>
</dbReference>
<sequence length="293" mass="30767">MTIGFIGLGIMGSRMAANLQHAGKQLIIFNRTPAKAEALIASGAQLATSPAEVGRHSATIITMLAHPQAVEAAALGQAGFLDQLQAGALWIDCSTGNPEFARRMASEAAKRDVAFIDAPVTGSKGQAEAGQLVFLAGGNVKDLAAADELFRCMGRQTIHVGIHGMGTALKLVFNLLLANAMASFAEGLAFGESLGISRETLLDTLFGAPIVAPFLTFKRAKLANDSYEAEFPLRWMHKDLAMVAAAASSVATPLTTTTAALYQQALECGLGDQDFSAIARLFQADEQATMLNQ</sequence>
<dbReference type="SUPFAM" id="SSF51735">
    <property type="entry name" value="NAD(P)-binding Rossmann-fold domains"/>
    <property type="match status" value="1"/>
</dbReference>
<evidence type="ECO:0000256" key="4">
    <source>
        <dbReference type="PIRSR" id="PIRSR000103-1"/>
    </source>
</evidence>
<dbReference type="Pfam" id="PF03446">
    <property type="entry name" value="NAD_binding_2"/>
    <property type="match status" value="1"/>
</dbReference>
<dbReference type="Gene3D" id="3.40.50.720">
    <property type="entry name" value="NAD(P)-binding Rossmann-like Domain"/>
    <property type="match status" value="1"/>
</dbReference>
<dbReference type="InterPro" id="IPR015815">
    <property type="entry name" value="HIBADH-related"/>
</dbReference>
<dbReference type="PIRSF" id="PIRSF000103">
    <property type="entry name" value="HIBADH"/>
    <property type="match status" value="1"/>
</dbReference>
<dbReference type="GO" id="GO:0050661">
    <property type="term" value="F:NADP binding"/>
    <property type="evidence" value="ECO:0007669"/>
    <property type="project" value="InterPro"/>
</dbReference>
<keyword evidence="8" id="KW-1185">Reference proteome</keyword>
<evidence type="ECO:0000256" key="2">
    <source>
        <dbReference type="ARBA" id="ARBA00023002"/>
    </source>
</evidence>
<comment type="caution">
    <text evidence="7">The sequence shown here is derived from an EMBL/GenBank/DDBJ whole genome shotgun (WGS) entry which is preliminary data.</text>
</comment>
<dbReference type="InterPro" id="IPR013328">
    <property type="entry name" value="6PGD_dom2"/>
</dbReference>
<organism evidence="7 8">
    <name type="scientific">Herpetosiphon geysericola</name>
    <dbReference type="NCBI Taxonomy" id="70996"/>
    <lineage>
        <taxon>Bacteria</taxon>
        <taxon>Bacillati</taxon>
        <taxon>Chloroflexota</taxon>
        <taxon>Chloroflexia</taxon>
        <taxon>Herpetosiphonales</taxon>
        <taxon>Herpetosiphonaceae</taxon>
        <taxon>Herpetosiphon</taxon>
    </lineage>
</organism>
<evidence type="ECO:0000313" key="8">
    <source>
        <dbReference type="Proteomes" id="UP000050277"/>
    </source>
</evidence>
<dbReference type="GO" id="GO:0016054">
    <property type="term" value="P:organic acid catabolic process"/>
    <property type="evidence" value="ECO:0007669"/>
    <property type="project" value="UniProtKB-ARBA"/>
</dbReference>
<evidence type="ECO:0000259" key="5">
    <source>
        <dbReference type="Pfam" id="PF03446"/>
    </source>
</evidence>
<keyword evidence="3" id="KW-0520">NAD</keyword>
<dbReference type="PATRIC" id="fig|70996.4.peg.1338"/>
<dbReference type="InterPro" id="IPR008927">
    <property type="entry name" value="6-PGluconate_DH-like_C_sf"/>
</dbReference>
<dbReference type="PANTHER" id="PTHR43580">
    <property type="entry name" value="OXIDOREDUCTASE GLYR1-RELATED"/>
    <property type="match status" value="1"/>
</dbReference>
<dbReference type="PANTHER" id="PTHR43580:SF2">
    <property type="entry name" value="CYTOKINE-LIKE NUCLEAR FACTOR N-PAC"/>
    <property type="match status" value="1"/>
</dbReference>